<reference evidence="6 7" key="1">
    <citation type="submission" date="2022-04" db="EMBL/GenBank/DDBJ databases">
        <authorList>
            <person name="Grouzdev D.S."/>
            <person name="Pantiukh K.S."/>
            <person name="Krutkina M.S."/>
        </authorList>
    </citation>
    <scope>NUCLEOTIDE SEQUENCE [LARGE SCALE GENOMIC DNA]</scope>
    <source>
        <strain evidence="6 7">Jip08</strain>
    </source>
</reference>
<evidence type="ECO:0000256" key="5">
    <source>
        <dbReference type="SAM" id="Phobius"/>
    </source>
</evidence>
<evidence type="ECO:0000313" key="6">
    <source>
        <dbReference type="EMBL" id="MCK0209553.1"/>
    </source>
</evidence>
<feature type="transmembrane region" description="Helical" evidence="5">
    <location>
        <begin position="53"/>
        <end position="72"/>
    </location>
</feature>
<organism evidence="6 7">
    <name type="scientific">Ancylobacter koreensis</name>
    <dbReference type="NCBI Taxonomy" id="266121"/>
    <lineage>
        <taxon>Bacteria</taxon>
        <taxon>Pseudomonadati</taxon>
        <taxon>Pseudomonadota</taxon>
        <taxon>Alphaproteobacteria</taxon>
        <taxon>Hyphomicrobiales</taxon>
        <taxon>Xanthobacteraceae</taxon>
        <taxon>Ancylobacter</taxon>
    </lineage>
</organism>
<keyword evidence="2 5" id="KW-0812">Transmembrane</keyword>
<evidence type="ECO:0000256" key="2">
    <source>
        <dbReference type="ARBA" id="ARBA00022692"/>
    </source>
</evidence>
<dbReference type="Pfam" id="PF07681">
    <property type="entry name" value="DoxX"/>
    <property type="match status" value="1"/>
</dbReference>
<comment type="subcellular location">
    <subcellularLocation>
        <location evidence="1">Membrane</location>
        <topology evidence="1">Multi-pass membrane protein</topology>
    </subcellularLocation>
</comment>
<comment type="caution">
    <text evidence="6">The sequence shown here is derived from an EMBL/GenBank/DDBJ whole genome shotgun (WGS) entry which is preliminary data.</text>
</comment>
<evidence type="ECO:0000256" key="1">
    <source>
        <dbReference type="ARBA" id="ARBA00004141"/>
    </source>
</evidence>
<proteinExistence type="predicted"/>
<keyword evidence="3 5" id="KW-1133">Transmembrane helix</keyword>
<accession>A0ABT0DQK1</accession>
<dbReference type="RefSeq" id="WP_247202051.1">
    <property type="nucleotide sequence ID" value="NZ_JALKCG010000007.1"/>
</dbReference>
<sequence>MTPSFISAILRSPATAFLARLLLVFMFLGSAIDKMTNFAGAQAEMAHFGLNPPWLFALATILTQLVGSVLILANRATWLGAGALAVFTLLTIPIAHHFWTMEGPMALIEFYFTVEHLSVIGGMILVAILAERTRAA</sequence>
<gene>
    <name evidence="6" type="ORF">MWN33_16090</name>
</gene>
<evidence type="ECO:0000313" key="7">
    <source>
        <dbReference type="Proteomes" id="UP001202867"/>
    </source>
</evidence>
<name>A0ABT0DQK1_9HYPH</name>
<feature type="transmembrane region" description="Helical" evidence="5">
    <location>
        <begin position="79"/>
        <end position="98"/>
    </location>
</feature>
<evidence type="ECO:0000256" key="3">
    <source>
        <dbReference type="ARBA" id="ARBA00022989"/>
    </source>
</evidence>
<dbReference type="Proteomes" id="UP001202867">
    <property type="component" value="Unassembled WGS sequence"/>
</dbReference>
<keyword evidence="4 5" id="KW-0472">Membrane</keyword>
<evidence type="ECO:0000256" key="4">
    <source>
        <dbReference type="ARBA" id="ARBA00023136"/>
    </source>
</evidence>
<dbReference type="EMBL" id="JALKCG010000007">
    <property type="protein sequence ID" value="MCK0209553.1"/>
    <property type="molecule type" value="Genomic_DNA"/>
</dbReference>
<reference evidence="7" key="2">
    <citation type="submission" date="2023-07" db="EMBL/GenBank/DDBJ databases">
        <title>Ancylobacter moscoviensis sp. nov., facultatively methylotrophic bacteria from activated sludge and the reclassification of Starkeya novella (Starkey 1934) Kelly et al. 2000 as Ancylobacter novellus comb. nov., Starkeya koreensis Im et al. 2006 as Ancylobacter koreensis comb.nov., Angulomicrobium tetraedrale Vasil'eva et al. 1986 as Ancylobacter tetraedralis comb. nov., Angulomicrobium amanitiforme Fritz et al. 2004 as Ancylobacter amanitiformis comb. nov. and Methylorhabdus multivorans Doronina et al. 1996 as Ancylobacter multivorans comb. nov. and emended description of the genus Ancylobacter.</title>
        <authorList>
            <person name="Doronina N."/>
            <person name="Chemodurova A."/>
            <person name="Grouzdev D."/>
            <person name="Koziaeva V."/>
            <person name="Shi W."/>
            <person name="Wu L."/>
            <person name="Kaparullina E."/>
        </authorList>
    </citation>
    <scope>NUCLEOTIDE SEQUENCE [LARGE SCALE GENOMIC DNA]</scope>
    <source>
        <strain evidence="7">Jip08</strain>
    </source>
</reference>
<feature type="transmembrane region" description="Helical" evidence="5">
    <location>
        <begin position="110"/>
        <end position="130"/>
    </location>
</feature>
<protein>
    <submittedName>
        <fullName evidence="6">DoxX family protein</fullName>
    </submittedName>
</protein>
<keyword evidence="7" id="KW-1185">Reference proteome</keyword>
<dbReference type="InterPro" id="IPR032808">
    <property type="entry name" value="DoxX"/>
</dbReference>